<sequence length="67" mass="7310">NCPLLCPSRPGCGALHFLRGLICMYSMCSSGILALSRVGRSRPDREALTPLSLMRVHTGVFFPAHTH</sequence>
<organism evidence="2 3">
    <name type="scientific">Dissostichus eleginoides</name>
    <name type="common">Patagonian toothfish</name>
    <name type="synonym">Dissostichus amissus</name>
    <dbReference type="NCBI Taxonomy" id="100907"/>
    <lineage>
        <taxon>Eukaryota</taxon>
        <taxon>Metazoa</taxon>
        <taxon>Chordata</taxon>
        <taxon>Craniata</taxon>
        <taxon>Vertebrata</taxon>
        <taxon>Euteleostomi</taxon>
        <taxon>Actinopterygii</taxon>
        <taxon>Neopterygii</taxon>
        <taxon>Teleostei</taxon>
        <taxon>Neoteleostei</taxon>
        <taxon>Acanthomorphata</taxon>
        <taxon>Eupercaria</taxon>
        <taxon>Perciformes</taxon>
        <taxon>Notothenioidei</taxon>
        <taxon>Nototheniidae</taxon>
        <taxon>Dissostichus</taxon>
    </lineage>
</organism>
<keyword evidence="2" id="KW-0808">Transferase</keyword>
<gene>
    <name evidence="2" type="ORF">KUDE01_026491</name>
</gene>
<keyword evidence="2" id="KW-0418">Kinase</keyword>
<name>A0AAD9BDU6_DISEL</name>
<proteinExistence type="predicted"/>
<feature type="non-terminal residue" evidence="2">
    <location>
        <position position="67"/>
    </location>
</feature>
<dbReference type="GO" id="GO:0016301">
    <property type="term" value="F:kinase activity"/>
    <property type="evidence" value="ECO:0007669"/>
    <property type="project" value="UniProtKB-KW"/>
</dbReference>
<feature type="non-terminal residue" evidence="2">
    <location>
        <position position="1"/>
    </location>
</feature>
<dbReference type="Proteomes" id="UP001228049">
    <property type="component" value="Unassembled WGS sequence"/>
</dbReference>
<keyword evidence="1" id="KW-1133">Transmembrane helix</keyword>
<feature type="transmembrane region" description="Helical" evidence="1">
    <location>
        <begin position="17"/>
        <end position="35"/>
    </location>
</feature>
<protein>
    <submittedName>
        <fullName evidence="2">Serine/threonine-protein kinase UL13</fullName>
    </submittedName>
</protein>
<keyword evidence="1" id="KW-0812">Transmembrane</keyword>
<keyword evidence="1" id="KW-0472">Membrane</keyword>
<evidence type="ECO:0000313" key="3">
    <source>
        <dbReference type="Proteomes" id="UP001228049"/>
    </source>
</evidence>
<evidence type="ECO:0000313" key="2">
    <source>
        <dbReference type="EMBL" id="KAK1880974.1"/>
    </source>
</evidence>
<dbReference type="EMBL" id="JASDAP010000025">
    <property type="protein sequence ID" value="KAK1880974.1"/>
    <property type="molecule type" value="Genomic_DNA"/>
</dbReference>
<evidence type="ECO:0000256" key="1">
    <source>
        <dbReference type="SAM" id="Phobius"/>
    </source>
</evidence>
<accession>A0AAD9BDU6</accession>
<comment type="caution">
    <text evidence="2">The sequence shown here is derived from an EMBL/GenBank/DDBJ whole genome shotgun (WGS) entry which is preliminary data.</text>
</comment>
<dbReference type="AlphaFoldDB" id="A0AAD9BDU6"/>
<reference evidence="2" key="1">
    <citation type="submission" date="2023-04" db="EMBL/GenBank/DDBJ databases">
        <title>Chromosome-level genome of Chaenocephalus aceratus.</title>
        <authorList>
            <person name="Park H."/>
        </authorList>
    </citation>
    <scope>NUCLEOTIDE SEQUENCE</scope>
    <source>
        <strain evidence="2">DE</strain>
        <tissue evidence="2">Muscle</tissue>
    </source>
</reference>
<keyword evidence="3" id="KW-1185">Reference proteome</keyword>